<dbReference type="InterPro" id="IPR006439">
    <property type="entry name" value="HAD-SF_hydro_IA"/>
</dbReference>
<accession>A0A168L072</accession>
<dbReference type="EMBL" id="LT550481">
    <property type="protein sequence ID" value="SAL95790.1"/>
    <property type="molecule type" value="Genomic_DNA"/>
</dbReference>
<dbReference type="AlphaFoldDB" id="A0A168L072"/>
<organism evidence="1">
    <name type="scientific">Absidia glauca</name>
    <name type="common">Pin mould</name>
    <dbReference type="NCBI Taxonomy" id="4829"/>
    <lineage>
        <taxon>Eukaryota</taxon>
        <taxon>Fungi</taxon>
        <taxon>Fungi incertae sedis</taxon>
        <taxon>Mucoromycota</taxon>
        <taxon>Mucoromycotina</taxon>
        <taxon>Mucoromycetes</taxon>
        <taxon>Mucorales</taxon>
        <taxon>Cunninghamellaceae</taxon>
        <taxon>Absidia</taxon>
    </lineage>
</organism>
<dbReference type="InterPro" id="IPR023214">
    <property type="entry name" value="HAD_sf"/>
</dbReference>
<sequence>MSSPSPAPPITINGIKGIVFDLDGTMIDTTPLVIKHWYAFAEEHGLDPVKILATSHGRRTIETLGEWVPEKATPEIVDFYEQRLADETDGLTVLPGVMALLDSIPLGKWGVCTAGTSYMAVKRLKQCHIPVPESLSTGDKVERGKPDPEGYLKATEILGVSPSDCLVFEDAPAGVRAGKAGGMKVIACTTTHTADQLKEAGADHVVSFLTDVSVSNLGDGTMAVKIEQAV</sequence>
<dbReference type="PANTHER" id="PTHR43481:SF4">
    <property type="entry name" value="GLYCEROL-1-PHOSPHATE PHOSPHOHYDROLASE 1-RELATED"/>
    <property type="match status" value="1"/>
</dbReference>
<dbReference type="OMA" id="QVHTFDG"/>
<gene>
    <name evidence="1" type="primary">ABSGL_01131.1 scaffold 1223</name>
</gene>
<name>A0A168L072_ABSGL</name>
<dbReference type="OrthoDB" id="40579at2759"/>
<keyword evidence="2" id="KW-1185">Reference proteome</keyword>
<dbReference type="PRINTS" id="PR00413">
    <property type="entry name" value="HADHALOGNASE"/>
</dbReference>
<dbReference type="Proteomes" id="UP000078561">
    <property type="component" value="Unassembled WGS sequence"/>
</dbReference>
<dbReference type="SUPFAM" id="SSF56784">
    <property type="entry name" value="HAD-like"/>
    <property type="match status" value="1"/>
</dbReference>
<dbReference type="CDD" id="cd07527">
    <property type="entry name" value="HAD_ScGPP-like"/>
    <property type="match status" value="1"/>
</dbReference>
<proteinExistence type="predicted"/>
<dbReference type="InParanoid" id="A0A168L072"/>
<dbReference type="NCBIfam" id="TIGR01509">
    <property type="entry name" value="HAD-SF-IA-v3"/>
    <property type="match status" value="1"/>
</dbReference>
<evidence type="ECO:0000313" key="2">
    <source>
        <dbReference type="Proteomes" id="UP000078561"/>
    </source>
</evidence>
<protein>
    <submittedName>
        <fullName evidence="1">Uncharacterized protein</fullName>
    </submittedName>
</protein>
<dbReference type="Gene3D" id="3.40.50.1000">
    <property type="entry name" value="HAD superfamily/HAD-like"/>
    <property type="match status" value="1"/>
</dbReference>
<dbReference type="SFLD" id="SFLDS00003">
    <property type="entry name" value="Haloacid_Dehalogenase"/>
    <property type="match status" value="1"/>
</dbReference>
<dbReference type="InterPro" id="IPR036412">
    <property type="entry name" value="HAD-like_sf"/>
</dbReference>
<dbReference type="GO" id="GO:0050308">
    <property type="term" value="F:sugar-phosphatase activity"/>
    <property type="evidence" value="ECO:0007669"/>
    <property type="project" value="TreeGrafter"/>
</dbReference>
<dbReference type="PANTHER" id="PTHR43481">
    <property type="entry name" value="FRUCTOSE-1-PHOSPHATE PHOSPHATASE"/>
    <property type="match status" value="1"/>
</dbReference>
<dbReference type="STRING" id="4829.A0A168L072"/>
<reference evidence="1" key="1">
    <citation type="submission" date="2016-04" db="EMBL/GenBank/DDBJ databases">
        <authorList>
            <person name="Evans L.H."/>
            <person name="Alamgir A."/>
            <person name="Owens N."/>
            <person name="Weber N.D."/>
            <person name="Virtaneva K."/>
            <person name="Barbian K."/>
            <person name="Babar A."/>
            <person name="Rosenke K."/>
        </authorList>
    </citation>
    <scope>NUCLEOTIDE SEQUENCE [LARGE SCALE GENOMIC DNA]</scope>
    <source>
        <strain evidence="1">CBS 101.48</strain>
    </source>
</reference>
<dbReference type="SFLD" id="SFLDG01135">
    <property type="entry name" value="C1.5.6:_HAD__Beta-PGM__Phospha"/>
    <property type="match status" value="1"/>
</dbReference>
<dbReference type="Gene3D" id="1.10.150.240">
    <property type="entry name" value="Putative phosphatase, domain 2"/>
    <property type="match status" value="1"/>
</dbReference>
<dbReference type="InterPro" id="IPR023198">
    <property type="entry name" value="PGP-like_dom2"/>
</dbReference>
<evidence type="ECO:0000313" key="1">
    <source>
        <dbReference type="EMBL" id="SAL95790.1"/>
    </source>
</evidence>
<dbReference type="SFLD" id="SFLDG01129">
    <property type="entry name" value="C1.5:_HAD__Beta-PGM__Phosphata"/>
    <property type="match status" value="1"/>
</dbReference>
<dbReference type="InterPro" id="IPR051806">
    <property type="entry name" value="HAD-like_SPP"/>
</dbReference>
<dbReference type="Pfam" id="PF00702">
    <property type="entry name" value="Hydrolase"/>
    <property type="match status" value="1"/>
</dbReference>